<evidence type="ECO:0000256" key="4">
    <source>
        <dbReference type="ARBA" id="ARBA00022723"/>
    </source>
</evidence>
<dbReference type="RefSeq" id="WP_230056388.1">
    <property type="nucleotide sequence ID" value="NZ_CAJHOE010000001.1"/>
</dbReference>
<feature type="active site" evidence="9">
    <location>
        <position position="37"/>
    </location>
</feature>
<dbReference type="Gene3D" id="3.30.110.120">
    <property type="match status" value="1"/>
</dbReference>
<keyword evidence="6" id="KW-0862">Zinc</keyword>
<protein>
    <recommendedName>
        <fullName evidence="8">Carbamoyltransferase</fullName>
        <ecNumber evidence="8">6.2.-.-</ecNumber>
    </recommendedName>
</protein>
<comment type="similarity">
    <text evidence="2 8">Belongs to the carbamoyltransferase HypF family.</text>
</comment>
<evidence type="ECO:0000256" key="1">
    <source>
        <dbReference type="ARBA" id="ARBA00004711"/>
    </source>
</evidence>
<sequence>MKKCFYYKISGLVQGVGFRPFVYNLALEFELFGEVFNDDEGVKLTLFGEISDIKSFEDALFARLPALARIDEFEKVELFDKSFSEFSIIASRSATKHAPILPDFALCSDCEREFFDPANARYHYPFINCTNCGPRFSIIKALPYDRPNTTMSKFVMCQSCQDEYKNPLDRRYHAQPISCPKCGPKLVLKDKNGSVIKEGDESVCRAAELIKEGKILAIKGLGGFHLVCDSANYDSIKTLRERKTRPSKPFAIMCKDIKMAKELAFISQAEEKILTSNLKPIVILNPKPNSLPLNLAPELNKIGIFLPNTGLHLLLFSFLQNAIIATSANISGEPIIYNEKDLLDKLGGVIDFYLDNDREIYSPSDDSIVFVADDEPIFLRTSRGVNPKFIHTSLKDERTILAVGAELKNQFAIYKNGEIMISPYIGDLKNIATFERFLNLIELFKQTYELKFDEIVADLHPHFLNLKWAKEQGCKITQIQHHYAHLLSVMFENDLDVSKRYLGFCFDGTGYGDDGKIWGGEVMRLDKNGYERVLKFDEFMLIGAESSIKNINQIALSIILKYDLESNAGEFLSRFDSKKLSNLKKLYENGSSCVATSSVGRIFDAFCSIVLGLDSVSYEGEAGMKMEKFYDDSLDVSYDFNIIDDKICFKNAFEGALKDEKATAITAFINGLANLICDICVKEDSEILLAGGVFQNKALLEKVINLFKQNSIKFYINRQNPTNDASIALGQIAHLLL</sequence>
<dbReference type="NCBIfam" id="TIGR00143">
    <property type="entry name" value="hypF"/>
    <property type="match status" value="1"/>
</dbReference>
<keyword evidence="3 12" id="KW-0436">Ligase</keyword>
<dbReference type="Pfam" id="PF22521">
    <property type="entry name" value="HypF_C_2"/>
    <property type="match status" value="1"/>
</dbReference>
<dbReference type="InterPro" id="IPR017968">
    <property type="entry name" value="Acylphosphatase_CS"/>
</dbReference>
<dbReference type="PROSITE" id="PS51163">
    <property type="entry name" value="YRDC"/>
    <property type="match status" value="1"/>
</dbReference>
<evidence type="ECO:0000256" key="8">
    <source>
        <dbReference type="PIRNR" id="PIRNR006256"/>
    </source>
</evidence>
<organism evidence="12 13">
    <name type="scientific">Campylobacter suis</name>
    <dbReference type="NCBI Taxonomy" id="2790657"/>
    <lineage>
        <taxon>Bacteria</taxon>
        <taxon>Pseudomonadati</taxon>
        <taxon>Campylobacterota</taxon>
        <taxon>Epsilonproteobacteria</taxon>
        <taxon>Campylobacterales</taxon>
        <taxon>Campylobacteraceae</taxon>
        <taxon>Campylobacter</taxon>
    </lineage>
</organism>
<dbReference type="EMBL" id="CAJHOE010000001">
    <property type="protein sequence ID" value="CAD7286931.1"/>
    <property type="molecule type" value="Genomic_DNA"/>
</dbReference>
<dbReference type="Gene3D" id="3.30.420.360">
    <property type="match status" value="1"/>
</dbReference>
<evidence type="ECO:0000256" key="7">
    <source>
        <dbReference type="ARBA" id="ARBA00048220"/>
    </source>
</evidence>
<dbReference type="Pfam" id="PF17788">
    <property type="entry name" value="HypF_C"/>
    <property type="match status" value="1"/>
</dbReference>
<dbReference type="Pfam" id="PF07503">
    <property type="entry name" value="zf-HYPF"/>
    <property type="match status" value="2"/>
</dbReference>
<dbReference type="SUPFAM" id="SSF54975">
    <property type="entry name" value="Acylphosphatase/BLUF domain-like"/>
    <property type="match status" value="1"/>
</dbReference>
<dbReference type="PANTHER" id="PTHR42959">
    <property type="entry name" value="CARBAMOYLTRANSFERASE"/>
    <property type="match status" value="1"/>
</dbReference>
<evidence type="ECO:0000256" key="5">
    <source>
        <dbReference type="ARBA" id="ARBA00022771"/>
    </source>
</evidence>
<keyword evidence="9" id="KW-0378">Hydrolase</keyword>
<name>A0ABM8Q288_9BACT</name>
<dbReference type="InterPro" id="IPR043129">
    <property type="entry name" value="ATPase_NBD"/>
</dbReference>
<feature type="domain" description="YrdC-like" evidence="11">
    <location>
        <begin position="200"/>
        <end position="384"/>
    </location>
</feature>
<evidence type="ECO:0000259" key="10">
    <source>
        <dbReference type="PROSITE" id="PS51160"/>
    </source>
</evidence>
<evidence type="ECO:0000313" key="13">
    <source>
        <dbReference type="Proteomes" id="UP000789359"/>
    </source>
</evidence>
<dbReference type="GO" id="GO:0016874">
    <property type="term" value="F:ligase activity"/>
    <property type="evidence" value="ECO:0007669"/>
    <property type="project" value="UniProtKB-KW"/>
</dbReference>
<dbReference type="InterPro" id="IPR041440">
    <property type="entry name" value="HypF_C"/>
</dbReference>
<evidence type="ECO:0000256" key="2">
    <source>
        <dbReference type="ARBA" id="ARBA00008097"/>
    </source>
</evidence>
<feature type="domain" description="Acylphosphatase-like" evidence="10">
    <location>
        <begin position="4"/>
        <end position="90"/>
    </location>
</feature>
<dbReference type="InterPro" id="IPR055128">
    <property type="entry name" value="HypF_C_2"/>
</dbReference>
<accession>A0ABM8Q288</accession>
<dbReference type="InterPro" id="IPR017945">
    <property type="entry name" value="DHBP_synth_RibB-like_a/b_dom"/>
</dbReference>
<dbReference type="Proteomes" id="UP000789359">
    <property type="component" value="Unassembled WGS sequence"/>
</dbReference>
<dbReference type="PROSITE" id="PS51160">
    <property type="entry name" value="ACYLPHOSPHATASE_3"/>
    <property type="match status" value="1"/>
</dbReference>
<evidence type="ECO:0000256" key="6">
    <source>
        <dbReference type="ARBA" id="ARBA00022833"/>
    </source>
</evidence>
<dbReference type="Pfam" id="PF00708">
    <property type="entry name" value="Acylphosphatase"/>
    <property type="match status" value="1"/>
</dbReference>
<dbReference type="InterPro" id="IPR004421">
    <property type="entry name" value="Carbamoyltransferase_HypF"/>
</dbReference>
<dbReference type="SUPFAM" id="SSF53067">
    <property type="entry name" value="Actin-like ATPase domain"/>
    <property type="match status" value="1"/>
</dbReference>
<evidence type="ECO:0000259" key="11">
    <source>
        <dbReference type="PROSITE" id="PS51163"/>
    </source>
</evidence>
<dbReference type="PANTHER" id="PTHR42959:SF1">
    <property type="entry name" value="CARBAMOYLTRANSFERASE HYPF"/>
    <property type="match status" value="1"/>
</dbReference>
<evidence type="ECO:0000313" key="12">
    <source>
        <dbReference type="EMBL" id="CAD7286931.1"/>
    </source>
</evidence>
<dbReference type="PIRSF" id="PIRSF006256">
    <property type="entry name" value="CMPcnvr_hdrg_mat"/>
    <property type="match status" value="1"/>
</dbReference>
<evidence type="ECO:0000256" key="3">
    <source>
        <dbReference type="ARBA" id="ARBA00022598"/>
    </source>
</evidence>
<dbReference type="EC" id="6.2.-.-" evidence="8"/>
<feature type="active site" evidence="9">
    <location>
        <position position="19"/>
    </location>
</feature>
<dbReference type="InterPro" id="IPR051060">
    <property type="entry name" value="Carbamoyltrans_HypF-like"/>
</dbReference>
<keyword evidence="5" id="KW-0863">Zinc-finger</keyword>
<comment type="catalytic activity">
    <reaction evidence="7">
        <text>C-terminal L-cysteinyl-[HypE protein] + carbamoyl phosphate + ATP + H2O = C-terminal S-carboxamide-L-cysteinyl-[HypE protein] + AMP + phosphate + diphosphate + H(+)</text>
        <dbReference type="Rhea" id="RHEA:55636"/>
        <dbReference type="Rhea" id="RHEA-COMP:14247"/>
        <dbReference type="Rhea" id="RHEA-COMP:14392"/>
        <dbReference type="ChEBI" id="CHEBI:15377"/>
        <dbReference type="ChEBI" id="CHEBI:15378"/>
        <dbReference type="ChEBI" id="CHEBI:30616"/>
        <dbReference type="ChEBI" id="CHEBI:33019"/>
        <dbReference type="ChEBI" id="CHEBI:43474"/>
        <dbReference type="ChEBI" id="CHEBI:58228"/>
        <dbReference type="ChEBI" id="CHEBI:76913"/>
        <dbReference type="ChEBI" id="CHEBI:139126"/>
        <dbReference type="ChEBI" id="CHEBI:456215"/>
    </reaction>
</comment>
<evidence type="ECO:0000256" key="9">
    <source>
        <dbReference type="PROSITE-ProRule" id="PRU00520"/>
    </source>
</evidence>
<dbReference type="InterPro" id="IPR006070">
    <property type="entry name" value="Sua5-like_dom"/>
</dbReference>
<comment type="caution">
    <text evidence="12">The sequence shown here is derived from an EMBL/GenBank/DDBJ whole genome shotgun (WGS) entry which is preliminary data.</text>
</comment>
<dbReference type="InterPro" id="IPR036046">
    <property type="entry name" value="Acylphosphatase-like_dom_sf"/>
</dbReference>
<dbReference type="Pfam" id="PF01300">
    <property type="entry name" value="Sua5_yciO_yrdC"/>
    <property type="match status" value="1"/>
</dbReference>
<keyword evidence="4" id="KW-0479">Metal-binding</keyword>
<dbReference type="SUPFAM" id="SSF55821">
    <property type="entry name" value="YrdC/RibB"/>
    <property type="match status" value="1"/>
</dbReference>
<dbReference type="InterPro" id="IPR001792">
    <property type="entry name" value="Acylphosphatase-like_dom"/>
</dbReference>
<dbReference type="Gene3D" id="3.90.870.50">
    <property type="match status" value="1"/>
</dbReference>
<comment type="pathway">
    <text evidence="1">Protein modification; [NiFe] hydrogenase maturation.</text>
</comment>
<dbReference type="PROSITE" id="PS00150">
    <property type="entry name" value="ACYLPHOSPHATASE_1"/>
    <property type="match status" value="1"/>
</dbReference>
<dbReference type="Gene3D" id="3.30.420.40">
    <property type="match status" value="1"/>
</dbReference>
<gene>
    <name evidence="12" type="primary">hypF</name>
    <name evidence="12" type="ORF">LMG8286_00612</name>
</gene>
<proteinExistence type="inferred from homology"/>
<comment type="catalytic activity">
    <reaction evidence="9">
        <text>an acyl phosphate + H2O = a carboxylate + phosphate + H(+)</text>
        <dbReference type="Rhea" id="RHEA:14965"/>
        <dbReference type="ChEBI" id="CHEBI:15377"/>
        <dbReference type="ChEBI" id="CHEBI:15378"/>
        <dbReference type="ChEBI" id="CHEBI:29067"/>
        <dbReference type="ChEBI" id="CHEBI:43474"/>
        <dbReference type="ChEBI" id="CHEBI:59918"/>
        <dbReference type="EC" id="3.6.1.7"/>
    </reaction>
</comment>
<reference evidence="12 13" key="1">
    <citation type="submission" date="2020-11" db="EMBL/GenBank/DDBJ databases">
        <authorList>
            <person name="Peeters C."/>
        </authorList>
    </citation>
    <scope>NUCLEOTIDE SEQUENCE [LARGE SCALE GENOMIC DNA]</scope>
    <source>
        <strain evidence="12 13">LMG 8286</strain>
    </source>
</reference>
<keyword evidence="13" id="KW-1185">Reference proteome</keyword>
<dbReference type="InterPro" id="IPR011125">
    <property type="entry name" value="Znf_HypF"/>
</dbReference>